<comment type="catalytic activity">
    <reaction evidence="1">
        <text>ATP + protein L-histidine = ADP + protein N-phospho-L-histidine.</text>
        <dbReference type="EC" id="2.7.13.3"/>
    </reaction>
</comment>
<evidence type="ECO:0000313" key="16">
    <source>
        <dbReference type="EMBL" id="MFC4597831.1"/>
    </source>
</evidence>
<evidence type="ECO:0000256" key="6">
    <source>
        <dbReference type="ARBA" id="ARBA00022679"/>
    </source>
</evidence>
<keyword evidence="11 14" id="KW-1133">Transmembrane helix</keyword>
<name>A0ABV9F7T7_9BACL</name>
<keyword evidence="7 14" id="KW-0812">Transmembrane</keyword>
<evidence type="ECO:0000256" key="11">
    <source>
        <dbReference type="ARBA" id="ARBA00022989"/>
    </source>
</evidence>
<keyword evidence="9 16" id="KW-0418">Kinase</keyword>
<organism evidence="16 17">
    <name type="scientific">Cohnella hongkongensis</name>
    <dbReference type="NCBI Taxonomy" id="178337"/>
    <lineage>
        <taxon>Bacteria</taxon>
        <taxon>Bacillati</taxon>
        <taxon>Bacillota</taxon>
        <taxon>Bacilli</taxon>
        <taxon>Bacillales</taxon>
        <taxon>Paenibacillaceae</taxon>
        <taxon>Cohnella</taxon>
    </lineage>
</organism>
<evidence type="ECO:0000256" key="10">
    <source>
        <dbReference type="ARBA" id="ARBA00022840"/>
    </source>
</evidence>
<gene>
    <name evidence="16" type="ORF">ACFO3S_06225</name>
</gene>
<evidence type="ECO:0000256" key="4">
    <source>
        <dbReference type="ARBA" id="ARBA00022475"/>
    </source>
</evidence>
<dbReference type="InterPro" id="IPR003661">
    <property type="entry name" value="HisK_dim/P_dom"/>
</dbReference>
<dbReference type="PRINTS" id="PR00344">
    <property type="entry name" value="BCTRLSENSOR"/>
</dbReference>
<dbReference type="PANTHER" id="PTHR45453:SF2">
    <property type="entry name" value="HISTIDINE KINASE"/>
    <property type="match status" value="1"/>
</dbReference>
<dbReference type="EMBL" id="JBHSEP010000003">
    <property type="protein sequence ID" value="MFC4597831.1"/>
    <property type="molecule type" value="Genomic_DNA"/>
</dbReference>
<keyword evidence="5" id="KW-0597">Phosphoprotein</keyword>
<dbReference type="GO" id="GO:0016301">
    <property type="term" value="F:kinase activity"/>
    <property type="evidence" value="ECO:0007669"/>
    <property type="project" value="UniProtKB-KW"/>
</dbReference>
<evidence type="ECO:0000256" key="13">
    <source>
        <dbReference type="ARBA" id="ARBA00023136"/>
    </source>
</evidence>
<dbReference type="Gene3D" id="3.30.565.10">
    <property type="entry name" value="Histidine kinase-like ATPase, C-terminal domain"/>
    <property type="match status" value="1"/>
</dbReference>
<dbReference type="EC" id="2.7.13.3" evidence="3"/>
<keyword evidence="4" id="KW-1003">Cell membrane</keyword>
<dbReference type="SUPFAM" id="SSF55874">
    <property type="entry name" value="ATPase domain of HSP90 chaperone/DNA topoisomerase II/histidine kinase"/>
    <property type="match status" value="1"/>
</dbReference>
<dbReference type="InterPro" id="IPR005467">
    <property type="entry name" value="His_kinase_dom"/>
</dbReference>
<keyword evidence="8" id="KW-0547">Nucleotide-binding</keyword>
<protein>
    <recommendedName>
        <fullName evidence="3">histidine kinase</fullName>
        <ecNumber evidence="3">2.7.13.3</ecNumber>
    </recommendedName>
</protein>
<dbReference type="SUPFAM" id="SSF47384">
    <property type="entry name" value="Homodimeric domain of signal transducing histidine kinase"/>
    <property type="match status" value="1"/>
</dbReference>
<dbReference type="SMART" id="SM00387">
    <property type="entry name" value="HATPase_c"/>
    <property type="match status" value="1"/>
</dbReference>
<keyword evidence="6" id="KW-0808">Transferase</keyword>
<evidence type="ECO:0000313" key="17">
    <source>
        <dbReference type="Proteomes" id="UP001596028"/>
    </source>
</evidence>
<feature type="transmembrane region" description="Helical" evidence="14">
    <location>
        <begin position="34"/>
        <end position="54"/>
    </location>
</feature>
<dbReference type="RefSeq" id="WP_378093443.1">
    <property type="nucleotide sequence ID" value="NZ_JBHSEP010000003.1"/>
</dbReference>
<dbReference type="Gene3D" id="1.10.287.130">
    <property type="match status" value="1"/>
</dbReference>
<evidence type="ECO:0000259" key="15">
    <source>
        <dbReference type="PROSITE" id="PS50109"/>
    </source>
</evidence>
<proteinExistence type="predicted"/>
<comment type="subcellular location">
    <subcellularLocation>
        <location evidence="2">Cell membrane</location>
        <topology evidence="2">Multi-pass membrane protein</topology>
    </subcellularLocation>
</comment>
<evidence type="ECO:0000256" key="12">
    <source>
        <dbReference type="ARBA" id="ARBA00023012"/>
    </source>
</evidence>
<keyword evidence="12" id="KW-0902">Two-component regulatory system</keyword>
<keyword evidence="13 14" id="KW-0472">Membrane</keyword>
<sequence>MRLFIREHLPLILMQIAQLFLVLLIYWLDGYRHFLTGLYAVFIGLVFLAGYLIYRYVSHRSLYRALSEPTASLDDSIHGLGTAPLAEAADGLLQAQYRHFQQQIKAAEKSRKDHLIFINQWVHQMKTPLSVIRLTMEEEDDPRSASVREEADRMERGLETVLYAARLETFERDFQVEPVSLRSIAENAIRENKRLFIGSSVYPDLQVDARLLVESDAKWLGFLVGQLVTNAVKYSADSREKVSFSSFVRGTEAVLEIRDRGIGIPPEDRKRVFQPFFTGDNGRKYRESTGMGLYFAREIADRLGHRLELESELGVGTRVRVVFSSYLTSM</sequence>
<evidence type="ECO:0000256" key="7">
    <source>
        <dbReference type="ARBA" id="ARBA00022692"/>
    </source>
</evidence>
<feature type="domain" description="Histidine kinase" evidence="15">
    <location>
        <begin position="120"/>
        <end position="327"/>
    </location>
</feature>
<keyword evidence="10" id="KW-0067">ATP-binding</keyword>
<evidence type="ECO:0000256" key="2">
    <source>
        <dbReference type="ARBA" id="ARBA00004651"/>
    </source>
</evidence>
<reference evidence="17" key="1">
    <citation type="journal article" date="2019" name="Int. J. Syst. Evol. Microbiol.">
        <title>The Global Catalogue of Microorganisms (GCM) 10K type strain sequencing project: providing services to taxonomists for standard genome sequencing and annotation.</title>
        <authorList>
            <consortium name="The Broad Institute Genomics Platform"/>
            <consortium name="The Broad Institute Genome Sequencing Center for Infectious Disease"/>
            <person name="Wu L."/>
            <person name="Ma J."/>
        </authorList>
    </citation>
    <scope>NUCLEOTIDE SEQUENCE [LARGE SCALE GENOMIC DNA]</scope>
    <source>
        <strain evidence="17">CCUG 49571</strain>
    </source>
</reference>
<evidence type="ECO:0000256" key="9">
    <source>
        <dbReference type="ARBA" id="ARBA00022777"/>
    </source>
</evidence>
<comment type="caution">
    <text evidence="16">The sequence shown here is derived from an EMBL/GenBank/DDBJ whole genome shotgun (WGS) entry which is preliminary data.</text>
</comment>
<dbReference type="InterPro" id="IPR036890">
    <property type="entry name" value="HATPase_C_sf"/>
</dbReference>
<dbReference type="CDD" id="cd00082">
    <property type="entry name" value="HisKA"/>
    <property type="match status" value="1"/>
</dbReference>
<evidence type="ECO:0000256" key="1">
    <source>
        <dbReference type="ARBA" id="ARBA00000085"/>
    </source>
</evidence>
<evidence type="ECO:0000256" key="8">
    <source>
        <dbReference type="ARBA" id="ARBA00022741"/>
    </source>
</evidence>
<dbReference type="InterPro" id="IPR004358">
    <property type="entry name" value="Sig_transdc_His_kin-like_C"/>
</dbReference>
<dbReference type="InterPro" id="IPR003594">
    <property type="entry name" value="HATPase_dom"/>
</dbReference>
<dbReference type="InterPro" id="IPR036097">
    <property type="entry name" value="HisK_dim/P_sf"/>
</dbReference>
<dbReference type="Pfam" id="PF02518">
    <property type="entry name" value="HATPase_c"/>
    <property type="match status" value="1"/>
</dbReference>
<evidence type="ECO:0000256" key="3">
    <source>
        <dbReference type="ARBA" id="ARBA00012438"/>
    </source>
</evidence>
<dbReference type="PROSITE" id="PS50109">
    <property type="entry name" value="HIS_KIN"/>
    <property type="match status" value="1"/>
</dbReference>
<dbReference type="SMART" id="SM00388">
    <property type="entry name" value="HisKA"/>
    <property type="match status" value="1"/>
</dbReference>
<dbReference type="Proteomes" id="UP001596028">
    <property type="component" value="Unassembled WGS sequence"/>
</dbReference>
<accession>A0ABV9F7T7</accession>
<dbReference type="InterPro" id="IPR050351">
    <property type="entry name" value="BphY/WalK/GraS-like"/>
</dbReference>
<evidence type="ECO:0000256" key="14">
    <source>
        <dbReference type="SAM" id="Phobius"/>
    </source>
</evidence>
<keyword evidence="17" id="KW-1185">Reference proteome</keyword>
<feature type="transmembrane region" description="Helical" evidence="14">
    <location>
        <begin position="9"/>
        <end position="28"/>
    </location>
</feature>
<evidence type="ECO:0000256" key="5">
    <source>
        <dbReference type="ARBA" id="ARBA00022553"/>
    </source>
</evidence>
<dbReference type="PANTHER" id="PTHR45453">
    <property type="entry name" value="PHOSPHATE REGULON SENSOR PROTEIN PHOR"/>
    <property type="match status" value="1"/>
</dbReference>